<feature type="transmembrane region" description="Helical" evidence="1">
    <location>
        <begin position="16"/>
        <end position="39"/>
    </location>
</feature>
<dbReference type="PROSITE" id="PS51352">
    <property type="entry name" value="THIOREDOXIN_2"/>
    <property type="match status" value="1"/>
</dbReference>
<reference evidence="4" key="1">
    <citation type="submission" date="2017-02" db="UniProtKB">
        <authorList>
            <consortium name="WormBaseParasite"/>
        </authorList>
    </citation>
    <scope>IDENTIFICATION</scope>
</reference>
<evidence type="ECO:0000313" key="4">
    <source>
        <dbReference type="WBParaSite" id="PTRK_0001257700.1"/>
    </source>
</evidence>
<dbReference type="Pfam" id="PF00085">
    <property type="entry name" value="Thioredoxin"/>
    <property type="match status" value="1"/>
</dbReference>
<dbReference type="InterPro" id="IPR013766">
    <property type="entry name" value="Thioredoxin_domain"/>
</dbReference>
<dbReference type="STRING" id="131310.A0A0N4ZVH3"/>
<dbReference type="AlphaFoldDB" id="A0A0N4ZVH3"/>
<organism evidence="3 4">
    <name type="scientific">Parastrongyloides trichosuri</name>
    <name type="common">Possum-specific nematode worm</name>
    <dbReference type="NCBI Taxonomy" id="131310"/>
    <lineage>
        <taxon>Eukaryota</taxon>
        <taxon>Metazoa</taxon>
        <taxon>Ecdysozoa</taxon>
        <taxon>Nematoda</taxon>
        <taxon>Chromadorea</taxon>
        <taxon>Rhabditida</taxon>
        <taxon>Tylenchina</taxon>
        <taxon>Panagrolaimomorpha</taxon>
        <taxon>Strongyloidoidea</taxon>
        <taxon>Strongyloididae</taxon>
        <taxon>Parastrongyloides</taxon>
    </lineage>
</organism>
<name>A0A0N4ZVH3_PARTI</name>
<proteinExistence type="predicted"/>
<evidence type="ECO:0000256" key="1">
    <source>
        <dbReference type="SAM" id="Phobius"/>
    </source>
</evidence>
<dbReference type="SUPFAM" id="SSF52833">
    <property type="entry name" value="Thioredoxin-like"/>
    <property type="match status" value="1"/>
</dbReference>
<protein>
    <submittedName>
        <fullName evidence="4">Thioredoxin domain-containing protein</fullName>
    </submittedName>
</protein>
<dbReference type="InterPro" id="IPR036249">
    <property type="entry name" value="Thioredoxin-like_sf"/>
</dbReference>
<keyword evidence="1" id="KW-0812">Transmembrane</keyword>
<dbReference type="Proteomes" id="UP000038045">
    <property type="component" value="Unplaced"/>
</dbReference>
<keyword evidence="3" id="KW-1185">Reference proteome</keyword>
<evidence type="ECO:0000313" key="3">
    <source>
        <dbReference type="Proteomes" id="UP000038045"/>
    </source>
</evidence>
<keyword evidence="1" id="KW-0472">Membrane</keyword>
<feature type="transmembrane region" description="Helical" evidence="1">
    <location>
        <begin position="95"/>
        <end position="112"/>
    </location>
</feature>
<feature type="domain" description="Thioredoxin" evidence="2">
    <location>
        <begin position="117"/>
        <end position="247"/>
    </location>
</feature>
<accession>A0A0N4ZVH3</accession>
<dbReference type="WBParaSite" id="PTRK_0001257700.1">
    <property type="protein sequence ID" value="PTRK_0001257700.1"/>
    <property type="gene ID" value="PTRK_0001257700"/>
</dbReference>
<sequence length="258" mass="29905">MGKVGELKHILTIHHILNILLSISFVFTKLVPFIGNLLYGESNHGLDTREHEIVVFLAVVILWRGKKATNWLHYIETVFTFAKTANVFLFLRAELLYGIIYVVIVTIVTVVFPQPTYQESDKVIYFRADDLYKKIKEDTNIVWVVEFYTTWSPECRHVTPVFSRLSEKFSLPNLRFAKLDVGTFPKEAERFRINTHPSSKQLPTISLFKGGIEVVRRPTVQNKRAVPFIFSEENCILELDLINTFNECKESSKKVKIH</sequence>
<evidence type="ECO:0000259" key="2">
    <source>
        <dbReference type="PROSITE" id="PS51352"/>
    </source>
</evidence>
<dbReference type="Gene3D" id="3.40.30.10">
    <property type="entry name" value="Glutaredoxin"/>
    <property type="match status" value="1"/>
</dbReference>
<keyword evidence="1" id="KW-1133">Transmembrane helix</keyword>